<proteinExistence type="predicted"/>
<reference evidence="1" key="1">
    <citation type="journal article" date="2011" name="PLoS Biol.">
        <title>Gene gain and loss during evolution of obligate parasitism in the white rust pathogen of Arabidopsis thaliana.</title>
        <authorList>
            <person name="Kemen E."/>
            <person name="Gardiner A."/>
            <person name="Schultz-Larsen T."/>
            <person name="Kemen A.C."/>
            <person name="Balmuth A.L."/>
            <person name="Robert-Seilaniantz A."/>
            <person name="Bailey K."/>
            <person name="Holub E."/>
            <person name="Studholme D.J."/>
            <person name="Maclean D."/>
            <person name="Jones J.D."/>
        </authorList>
    </citation>
    <scope>NUCLEOTIDE SEQUENCE</scope>
</reference>
<sequence>MDGYDQLDPLGVGDMELLGKIWIPPKDVETTTSLMILGHCGAQGHRGCQSLSTILKARFNLDKKCAEFCNDCLVCLHTEGGKQFLNRGR</sequence>
<dbReference type="EMBL" id="FR824403">
    <property type="protein sequence ID" value="CCA26208.1"/>
    <property type="molecule type" value="Genomic_DNA"/>
</dbReference>
<dbReference type="AlphaFoldDB" id="F0WXL4"/>
<reference evidence="1" key="2">
    <citation type="submission" date="2011-02" db="EMBL/GenBank/DDBJ databases">
        <authorList>
            <person name="MacLean D."/>
        </authorList>
    </citation>
    <scope>NUCLEOTIDE SEQUENCE</scope>
</reference>
<protein>
    <submittedName>
        <fullName evidence="1">AlNc14C358G10965 protein</fullName>
    </submittedName>
</protein>
<dbReference type="HOGENOM" id="CLU_2459380_0_0_1"/>
<accession>F0WXL4</accession>
<organism evidence="1">
    <name type="scientific">Albugo laibachii Nc14</name>
    <dbReference type="NCBI Taxonomy" id="890382"/>
    <lineage>
        <taxon>Eukaryota</taxon>
        <taxon>Sar</taxon>
        <taxon>Stramenopiles</taxon>
        <taxon>Oomycota</taxon>
        <taxon>Peronosporomycetes</taxon>
        <taxon>Albuginales</taxon>
        <taxon>Albuginaceae</taxon>
        <taxon>Albugo</taxon>
    </lineage>
</organism>
<gene>
    <name evidence="1" type="primary">AlNc14C358G10965</name>
    <name evidence="1" type="ORF">ALNC14_123520</name>
</gene>
<name>F0WXL4_9STRA</name>
<evidence type="ECO:0000313" key="1">
    <source>
        <dbReference type="EMBL" id="CCA26208.1"/>
    </source>
</evidence>